<dbReference type="SMART" id="SM00838">
    <property type="entry name" value="EFG_C"/>
    <property type="match status" value="1"/>
</dbReference>
<dbReference type="GO" id="GO:0005759">
    <property type="term" value="C:mitochondrial matrix"/>
    <property type="evidence" value="ECO:0007669"/>
    <property type="project" value="UniProtKB-ARBA"/>
</dbReference>
<dbReference type="CDD" id="cd03713">
    <property type="entry name" value="EFG_mtEFG_C"/>
    <property type="match status" value="1"/>
</dbReference>
<evidence type="ECO:0000256" key="5">
    <source>
        <dbReference type="HAMAP-Rule" id="MF_03059"/>
    </source>
</evidence>
<evidence type="ECO:0000256" key="6">
    <source>
        <dbReference type="SAM" id="MobiDB-lite"/>
    </source>
</evidence>
<proteinExistence type="inferred from homology"/>
<dbReference type="PROSITE" id="PS51722">
    <property type="entry name" value="G_TR_2"/>
    <property type="match status" value="1"/>
</dbReference>
<organism evidence="8 9">
    <name type="scientific">Cladophialophora chaetospira</name>
    <dbReference type="NCBI Taxonomy" id="386627"/>
    <lineage>
        <taxon>Eukaryota</taxon>
        <taxon>Fungi</taxon>
        <taxon>Dikarya</taxon>
        <taxon>Ascomycota</taxon>
        <taxon>Pezizomycotina</taxon>
        <taxon>Eurotiomycetes</taxon>
        <taxon>Chaetothyriomycetidae</taxon>
        <taxon>Chaetothyriales</taxon>
        <taxon>Herpotrichiellaceae</taxon>
        <taxon>Cladophialophora</taxon>
    </lineage>
</organism>
<dbReference type="GO" id="GO:0032543">
    <property type="term" value="P:mitochondrial translation"/>
    <property type="evidence" value="ECO:0007669"/>
    <property type="project" value="UniProtKB-UniRule"/>
</dbReference>
<accession>A0AA38WZH0</accession>
<gene>
    <name evidence="5 8" type="primary">MEF2</name>
    <name evidence="8" type="ORF">H2200_011506</name>
</gene>
<evidence type="ECO:0000256" key="3">
    <source>
        <dbReference type="ARBA" id="ARBA00023128"/>
    </source>
</evidence>
<dbReference type="InterPro" id="IPR027417">
    <property type="entry name" value="P-loop_NTPase"/>
</dbReference>
<comment type="similarity">
    <text evidence="5">Belongs to the TRAFAC class translation factor GTPase superfamily. Classic translation factor GTPase family. EF-G/EF-2 subfamily.</text>
</comment>
<name>A0AA38WZH0_9EURO</name>
<dbReference type="SUPFAM" id="SSF52540">
    <property type="entry name" value="P-loop containing nucleoside triphosphate hydrolases"/>
    <property type="match status" value="1"/>
</dbReference>
<reference evidence="8" key="1">
    <citation type="submission" date="2022-10" db="EMBL/GenBank/DDBJ databases">
        <title>Culturing micro-colonial fungi from biological soil crusts in the Mojave desert and describing Neophaeococcomyces mojavensis, and introducing the new genera and species Taxawa tesnikishii.</title>
        <authorList>
            <person name="Kurbessoian T."/>
            <person name="Stajich J.E."/>
        </authorList>
    </citation>
    <scope>NUCLEOTIDE SEQUENCE</scope>
    <source>
        <strain evidence="8">TK_41</strain>
    </source>
</reference>
<dbReference type="InterPro" id="IPR000640">
    <property type="entry name" value="EFG_V-like"/>
</dbReference>
<evidence type="ECO:0000259" key="7">
    <source>
        <dbReference type="PROSITE" id="PS51722"/>
    </source>
</evidence>
<keyword evidence="2 5" id="KW-0648">Protein biosynthesis</keyword>
<feature type="domain" description="Tr-type G" evidence="7">
    <location>
        <begin position="51"/>
        <end position="362"/>
    </location>
</feature>
<keyword evidence="4 5" id="KW-0342">GTP-binding</keyword>
<sequence>MKFPHGRLLTNSTLINFVRPQSFSRRQITRPNSPWQGYAAVSTGPETRILSRTRNIGIIAHIDAGKTTTTERMLYYSGHTRRIGDVDEGSTVTDFLPAERARGITIQSAAITFEWPPTNAVPNASADGDTGSQPRSRYSHTLNLIDTPGHADFTFEVRRSLRILDGAVCILDGVAGVEAQTEQVWAQAGEWQIPRIAYINKLDRDGAAFGRTVREIGSRLGGWPAVCQIPWFEGGKGRFTGVVDVISLEGLLYDYGGDGKQIQRFGLSNLDEQHPDLAQELRRARTALIELLSEHDDQLVEAFFEAEADHLKVAPAQIWASLRRCLLAPHSNVIPVFAGASFRNIGVQPLLDAVNKLLPSPEERPDPEISLGSTSGGLSQLIKGDLSITRESAKSKKKASEISPIVAGKTLQGCALAFKVVNDPRKGMLVYIRVYSGTIERNALLFNTNLQNSERATTLLRMYANDSVPVSSLQAGEIGVIAGSKFARTGDTLISFVGNRATPPEPLQKLQLRPIKVPPPVFFAAIEPNSLREEKDMHDKLGLLLREDPSLHVSQDEDTGQTQISGMGELHLEIAQDRLVNDLKAKARMGKIAIGYRETLSDPSSAITKIFDGERAATKGKAGCTATVAALQPEHDGTFSDVEDAFIREHDGNVVIIETPTLDQRGRPLDSDTPGLPPHLQLPEVQSAYLNGALAALSRGPSWSYPIRNTKVILTLRTDEHVFGSDTTYPSLTAAARLATVAAFKDATKGSPCSLMEPVMNVDINVDEESLGNIISDISSGRGGHIVSLGDHEEEEAHADNVARKVDVSKIYAPKDPFESGSSLSGEDHSRANFQRTVKAKVPLKEMVGYLKHLRSMTGGRGTFVMSVDRFEKVTGPREKALIAELRGDA</sequence>
<dbReference type="InterPro" id="IPR005225">
    <property type="entry name" value="Small_GTP-bd"/>
</dbReference>
<dbReference type="InterPro" id="IPR030851">
    <property type="entry name" value="EFG2"/>
</dbReference>
<dbReference type="HAMAP" id="MF_03059">
    <property type="entry name" value="mEF_G_2"/>
    <property type="match status" value="1"/>
</dbReference>
<dbReference type="FunFam" id="2.40.30.10:FF:000106">
    <property type="entry name" value="Ribosome-releasing factor 2, mitochondrial"/>
    <property type="match status" value="1"/>
</dbReference>
<dbReference type="Pfam" id="PF00679">
    <property type="entry name" value="EFG_C"/>
    <property type="match status" value="1"/>
</dbReference>
<dbReference type="Pfam" id="PF14492">
    <property type="entry name" value="EFG_III"/>
    <property type="match status" value="1"/>
</dbReference>
<dbReference type="AlphaFoldDB" id="A0AA38WZH0"/>
<dbReference type="InterPro" id="IPR041095">
    <property type="entry name" value="EFG_II"/>
</dbReference>
<evidence type="ECO:0000256" key="1">
    <source>
        <dbReference type="ARBA" id="ARBA00022741"/>
    </source>
</evidence>
<dbReference type="SUPFAM" id="SSF54980">
    <property type="entry name" value="EF-G C-terminal domain-like"/>
    <property type="match status" value="2"/>
</dbReference>
<dbReference type="EMBL" id="JAPDRK010000020">
    <property type="protein sequence ID" value="KAJ9603984.1"/>
    <property type="molecule type" value="Genomic_DNA"/>
</dbReference>
<dbReference type="Gene3D" id="2.40.30.10">
    <property type="entry name" value="Translation factors"/>
    <property type="match status" value="1"/>
</dbReference>
<comment type="function">
    <text evidence="5">Mitochondrial GTPase that mediates the disassembly of ribosomes from messenger RNA at the termination of mitochondrial protein biosynthesis. Not involved in the GTP-dependent ribosomal translocation step during translation elongation.</text>
</comment>
<dbReference type="SUPFAM" id="SSF50447">
    <property type="entry name" value="Translation proteins"/>
    <property type="match status" value="1"/>
</dbReference>
<feature type="binding site" evidence="5">
    <location>
        <begin position="60"/>
        <end position="67"/>
    </location>
    <ligand>
        <name>GTP</name>
        <dbReference type="ChEBI" id="CHEBI:37565"/>
    </ligand>
</feature>
<dbReference type="PANTHER" id="PTHR43261:SF1">
    <property type="entry name" value="RIBOSOME-RELEASING FACTOR 2, MITOCHONDRIAL"/>
    <property type="match status" value="1"/>
</dbReference>
<dbReference type="NCBIfam" id="TIGR00231">
    <property type="entry name" value="small_GTP"/>
    <property type="match status" value="1"/>
</dbReference>
<feature type="region of interest" description="Disordered" evidence="6">
    <location>
        <begin position="117"/>
        <end position="136"/>
    </location>
</feature>
<feature type="binding site" evidence="5">
    <location>
        <begin position="146"/>
        <end position="150"/>
    </location>
    <ligand>
        <name>GTP</name>
        <dbReference type="ChEBI" id="CHEBI:37565"/>
    </ligand>
</feature>
<dbReference type="InterPro" id="IPR009022">
    <property type="entry name" value="EFG_III"/>
</dbReference>
<dbReference type="InterPro" id="IPR009000">
    <property type="entry name" value="Transl_B-barrel_sf"/>
</dbReference>
<keyword evidence="1 5" id="KW-0547">Nucleotide-binding</keyword>
<dbReference type="PANTHER" id="PTHR43261">
    <property type="entry name" value="TRANSLATION ELONGATION FACTOR G-RELATED"/>
    <property type="match status" value="1"/>
</dbReference>
<dbReference type="Gene3D" id="3.30.70.870">
    <property type="entry name" value="Elongation Factor G (Translational Gtpase), domain 3"/>
    <property type="match status" value="1"/>
</dbReference>
<dbReference type="InterPro" id="IPR035649">
    <property type="entry name" value="EFG_V"/>
</dbReference>
<dbReference type="CDD" id="cd01886">
    <property type="entry name" value="EF-G"/>
    <property type="match status" value="1"/>
</dbReference>
<dbReference type="GO" id="GO:0003924">
    <property type="term" value="F:GTPase activity"/>
    <property type="evidence" value="ECO:0007669"/>
    <property type="project" value="UniProtKB-UniRule"/>
</dbReference>
<dbReference type="Pfam" id="PF22042">
    <property type="entry name" value="EF-G_D2"/>
    <property type="match status" value="1"/>
</dbReference>
<evidence type="ECO:0000256" key="4">
    <source>
        <dbReference type="ARBA" id="ARBA00023134"/>
    </source>
</evidence>
<dbReference type="PRINTS" id="PR00315">
    <property type="entry name" value="ELONGATNFCT"/>
</dbReference>
<keyword evidence="9" id="KW-1185">Reference proteome</keyword>
<protein>
    <recommendedName>
        <fullName evidence="5">Ribosome-releasing factor 2, mitochondrial</fullName>
        <shortName evidence="5">RRF2mt</shortName>
    </recommendedName>
    <alternativeName>
        <fullName evidence="5">Elongation factor G 2, mitochondrial</fullName>
        <shortName evidence="5">EF-G2mt</shortName>
        <shortName evidence="5">mEF-G 2</shortName>
    </alternativeName>
</protein>
<dbReference type="Gene3D" id="3.40.50.300">
    <property type="entry name" value="P-loop containing nucleotide triphosphate hydrolases"/>
    <property type="match status" value="1"/>
</dbReference>
<dbReference type="FunFam" id="3.40.50.300:FF:000514">
    <property type="entry name" value="Ribosome-releasing factor 2, mitochondrial"/>
    <property type="match status" value="1"/>
</dbReference>
<dbReference type="CDD" id="cd16262">
    <property type="entry name" value="EFG_III"/>
    <property type="match status" value="1"/>
</dbReference>
<evidence type="ECO:0000313" key="8">
    <source>
        <dbReference type="EMBL" id="KAJ9603984.1"/>
    </source>
</evidence>
<dbReference type="Proteomes" id="UP001172673">
    <property type="component" value="Unassembled WGS sequence"/>
</dbReference>
<dbReference type="GO" id="GO:0032790">
    <property type="term" value="P:ribosome disassembly"/>
    <property type="evidence" value="ECO:0007669"/>
    <property type="project" value="UniProtKB-UniRule"/>
</dbReference>
<feature type="binding site" evidence="5">
    <location>
        <begin position="200"/>
        <end position="203"/>
    </location>
    <ligand>
        <name>GTP</name>
        <dbReference type="ChEBI" id="CHEBI:37565"/>
    </ligand>
</feature>
<dbReference type="FunFam" id="3.30.70.870:FF:000007">
    <property type="entry name" value="Ribosome-releasing factor 2, mitochondrial"/>
    <property type="match status" value="1"/>
</dbReference>
<dbReference type="Gene3D" id="3.30.70.240">
    <property type="match status" value="1"/>
</dbReference>
<dbReference type="InterPro" id="IPR035647">
    <property type="entry name" value="EFG_III/V"/>
</dbReference>
<dbReference type="InterPro" id="IPR000795">
    <property type="entry name" value="T_Tr_GTP-bd_dom"/>
</dbReference>
<dbReference type="InterPro" id="IPR053905">
    <property type="entry name" value="EF-G-like_DII"/>
</dbReference>
<evidence type="ECO:0000256" key="2">
    <source>
        <dbReference type="ARBA" id="ARBA00022917"/>
    </source>
</evidence>
<dbReference type="GO" id="GO:0005525">
    <property type="term" value="F:GTP binding"/>
    <property type="evidence" value="ECO:0007669"/>
    <property type="project" value="UniProtKB-UniRule"/>
</dbReference>
<dbReference type="InterPro" id="IPR031157">
    <property type="entry name" value="G_TR_CS"/>
</dbReference>
<comment type="subcellular location">
    <subcellularLocation>
        <location evidence="5">Mitochondrion</location>
    </subcellularLocation>
</comment>
<dbReference type="PROSITE" id="PS00301">
    <property type="entry name" value="G_TR_1"/>
    <property type="match status" value="1"/>
</dbReference>
<keyword evidence="3 5" id="KW-0496">Mitochondrion</keyword>
<comment type="caution">
    <text evidence="8">The sequence shown here is derived from an EMBL/GenBank/DDBJ whole genome shotgun (WGS) entry which is preliminary data.</text>
</comment>
<evidence type="ECO:0000313" key="9">
    <source>
        <dbReference type="Proteomes" id="UP001172673"/>
    </source>
</evidence>
<dbReference type="Pfam" id="PF00009">
    <property type="entry name" value="GTP_EFTU"/>
    <property type="match status" value="1"/>
</dbReference>